<feature type="transmembrane region" description="Helical" evidence="6">
    <location>
        <begin position="324"/>
        <end position="357"/>
    </location>
</feature>
<evidence type="ECO:0000256" key="6">
    <source>
        <dbReference type="SAM" id="Phobius"/>
    </source>
</evidence>
<name>A0ABM3LUY2_BICAN</name>
<keyword evidence="3 6" id="KW-1133">Transmembrane helix</keyword>
<dbReference type="RefSeq" id="XP_052742885.1">
    <property type="nucleotide sequence ID" value="XM_052886925.1"/>
</dbReference>
<comment type="subcellular location">
    <subcellularLocation>
        <location evidence="1">Membrane</location>
        <topology evidence="1">Multi-pass membrane protein</topology>
    </subcellularLocation>
</comment>
<keyword evidence="2 6" id="KW-0812">Transmembrane</keyword>
<evidence type="ECO:0000256" key="3">
    <source>
        <dbReference type="ARBA" id="ARBA00022989"/>
    </source>
</evidence>
<dbReference type="PANTHER" id="PTHR21676">
    <property type="entry name" value="PROTEIN STUM"/>
    <property type="match status" value="1"/>
</dbReference>
<proteinExistence type="predicted"/>
<sequence>MTLKPAGGSPSDKSHSNGGFETSSKLLRFPQSTNNTPKPPPRSRRTSKEKTPPETTEKTPTHPKPNICSRLMGKCKTKCCPCCIKKGPEPLEEERESEIREELSENVDKKKFWKKINCFKKKVPEEEIEIAAGKGTTIEFETETKRKRKLRDVLCSCCRRKRVADISEPPLHAEVTAPVTSSDVVKETGCCGKKKEAERRDSILSDQTPSTCCNNRLCRWIRGACRRQSTVAESASRRTSLFSKNKSLSPTLPPEDTRKKLDPSLIEHTSVMRGAIPVLPIALAYFCLLCNIVIPGLGTIFSGMFCICFGIPRFGVHDGAKYRIGSFIINLLVGAGQLFTVLFCLVGWGWSIWWGYIMVKTSRKYKKLKAEAAAEEAEAPPVTNNNHTQA</sequence>
<evidence type="ECO:0000256" key="2">
    <source>
        <dbReference type="ARBA" id="ARBA00022692"/>
    </source>
</evidence>
<keyword evidence="4 6" id="KW-0472">Membrane</keyword>
<evidence type="ECO:0000313" key="7">
    <source>
        <dbReference type="Proteomes" id="UP001652582"/>
    </source>
</evidence>
<feature type="compositionally biased region" description="Basic and acidic residues" evidence="5">
    <location>
        <begin position="46"/>
        <end position="60"/>
    </location>
</feature>
<dbReference type="Proteomes" id="UP001652582">
    <property type="component" value="Chromosome 18"/>
</dbReference>
<evidence type="ECO:0000256" key="4">
    <source>
        <dbReference type="ARBA" id="ARBA00023136"/>
    </source>
</evidence>
<evidence type="ECO:0000256" key="5">
    <source>
        <dbReference type="SAM" id="MobiDB-lite"/>
    </source>
</evidence>
<dbReference type="InterPro" id="IPR026673">
    <property type="entry name" value="SPEC3/Stum"/>
</dbReference>
<dbReference type="PANTHER" id="PTHR21676:SF6">
    <property type="entry name" value="PROTEIN STUM"/>
    <property type="match status" value="1"/>
</dbReference>
<feature type="region of interest" description="Disordered" evidence="5">
    <location>
        <begin position="1"/>
        <end position="66"/>
    </location>
</feature>
<accession>A0ABM3LUY2</accession>
<evidence type="ECO:0000256" key="1">
    <source>
        <dbReference type="ARBA" id="ARBA00004141"/>
    </source>
</evidence>
<reference evidence="8" key="1">
    <citation type="submission" date="2025-08" db="UniProtKB">
        <authorList>
            <consortium name="RefSeq"/>
        </authorList>
    </citation>
    <scope>IDENTIFICATION</scope>
</reference>
<evidence type="ECO:0000313" key="8">
    <source>
        <dbReference type="RefSeq" id="XP_052742885.1"/>
    </source>
</evidence>
<keyword evidence="7" id="KW-1185">Reference proteome</keyword>
<feature type="compositionally biased region" description="Polar residues" evidence="5">
    <location>
        <begin position="16"/>
        <end position="25"/>
    </location>
</feature>
<gene>
    <name evidence="8" type="primary">LOC112055659</name>
</gene>
<organism evidence="7 8">
    <name type="scientific">Bicyclus anynana</name>
    <name type="common">Squinting bush brown butterfly</name>
    <dbReference type="NCBI Taxonomy" id="110368"/>
    <lineage>
        <taxon>Eukaryota</taxon>
        <taxon>Metazoa</taxon>
        <taxon>Ecdysozoa</taxon>
        <taxon>Arthropoda</taxon>
        <taxon>Hexapoda</taxon>
        <taxon>Insecta</taxon>
        <taxon>Pterygota</taxon>
        <taxon>Neoptera</taxon>
        <taxon>Endopterygota</taxon>
        <taxon>Lepidoptera</taxon>
        <taxon>Glossata</taxon>
        <taxon>Ditrysia</taxon>
        <taxon>Papilionoidea</taxon>
        <taxon>Nymphalidae</taxon>
        <taxon>Satyrinae</taxon>
        <taxon>Satyrini</taxon>
        <taxon>Mycalesina</taxon>
        <taxon>Bicyclus</taxon>
    </lineage>
</organism>
<protein>
    <submittedName>
        <fullName evidence="8">Protein stum</fullName>
    </submittedName>
</protein>
<dbReference type="Pfam" id="PF15795">
    <property type="entry name" value="Spec3"/>
    <property type="match status" value="1"/>
</dbReference>
<dbReference type="GeneID" id="112055659"/>
<feature type="transmembrane region" description="Helical" evidence="6">
    <location>
        <begin position="282"/>
        <end position="312"/>
    </location>
</feature>